<dbReference type="InterPro" id="IPR051706">
    <property type="entry name" value="Glycosyltransferase_domain"/>
</dbReference>
<dbReference type="PANTHER" id="PTHR32385">
    <property type="entry name" value="MANNOSYL PHOSPHORYLINOSITOL CERAMIDE SYNTHASE"/>
    <property type="match status" value="1"/>
</dbReference>
<sequence length="390" mass="45426">MHVVGPSRLPPTLCQAVMTTIWQSIGQLVTRTTTPTYKKVPYDEERLGWEITSRWRQLQMQHLRFPRLKRVVLILLVVDLTVFALLLRGFQPLITLLRRNEEMFGPRVHLSQHDIPESWQGQPHQPKIPRILHQTTPTNEIPEMWVELQKSCMDAYSDFEYKLWTDKLARDFISDEYPWFLQTWDSYPMPIQRADSIRYFVLHYYGGIYLDMDTWCNKTFPLHQVESDSAKHHAIFKSTLPTGVTNDFMISSAQHPIFTATIAKLPFFYAITRLWYKLLPYVAIMTSSGPFFLTLVIEGYLLEQPSLPSPTIAVINQTELSPYITDLESCSWHQGDAQTLMWVGERPWIWFAMGGVGLAIGLYVLNHLLLMGSRAIFCNKRRKQRHSAHL</sequence>
<organism evidence="4 5">
    <name type="scientific">Dactylonectria estremocensis</name>
    <dbReference type="NCBI Taxonomy" id="1079267"/>
    <lineage>
        <taxon>Eukaryota</taxon>
        <taxon>Fungi</taxon>
        <taxon>Dikarya</taxon>
        <taxon>Ascomycota</taxon>
        <taxon>Pezizomycotina</taxon>
        <taxon>Sordariomycetes</taxon>
        <taxon>Hypocreomycetidae</taxon>
        <taxon>Hypocreales</taxon>
        <taxon>Nectriaceae</taxon>
        <taxon>Dactylonectria</taxon>
    </lineage>
</organism>
<comment type="similarity">
    <text evidence="1">Belongs to the glycosyltransferase 32 family.</text>
</comment>
<evidence type="ECO:0000313" key="4">
    <source>
        <dbReference type="EMBL" id="KAH7120436.1"/>
    </source>
</evidence>
<reference evidence="4" key="1">
    <citation type="journal article" date="2021" name="Nat. Commun.">
        <title>Genetic determinants of endophytism in the Arabidopsis root mycobiome.</title>
        <authorList>
            <person name="Mesny F."/>
            <person name="Miyauchi S."/>
            <person name="Thiergart T."/>
            <person name="Pickel B."/>
            <person name="Atanasova L."/>
            <person name="Karlsson M."/>
            <person name="Huettel B."/>
            <person name="Barry K.W."/>
            <person name="Haridas S."/>
            <person name="Chen C."/>
            <person name="Bauer D."/>
            <person name="Andreopoulos W."/>
            <person name="Pangilinan J."/>
            <person name="LaButti K."/>
            <person name="Riley R."/>
            <person name="Lipzen A."/>
            <person name="Clum A."/>
            <person name="Drula E."/>
            <person name="Henrissat B."/>
            <person name="Kohler A."/>
            <person name="Grigoriev I.V."/>
            <person name="Martin F.M."/>
            <person name="Hacquard S."/>
        </authorList>
    </citation>
    <scope>NUCLEOTIDE SEQUENCE</scope>
    <source>
        <strain evidence="4">MPI-CAGE-AT-0021</strain>
    </source>
</reference>
<evidence type="ECO:0000313" key="5">
    <source>
        <dbReference type="Proteomes" id="UP000717696"/>
    </source>
</evidence>
<keyword evidence="2 4" id="KW-0808">Transferase</keyword>
<keyword evidence="3" id="KW-0812">Transmembrane</keyword>
<dbReference type="GO" id="GO:0016020">
    <property type="term" value="C:membrane"/>
    <property type="evidence" value="ECO:0007669"/>
    <property type="project" value="GOC"/>
</dbReference>
<dbReference type="InterPro" id="IPR007577">
    <property type="entry name" value="GlycoTrfase_DXD_sugar-bd_CS"/>
</dbReference>
<dbReference type="Pfam" id="PF04488">
    <property type="entry name" value="Gly_transf_sug"/>
    <property type="match status" value="1"/>
</dbReference>
<dbReference type="PANTHER" id="PTHR32385:SF15">
    <property type="entry name" value="INOSITOL PHOSPHOCERAMIDE MANNOSYLTRANSFERASE 1"/>
    <property type="match status" value="1"/>
</dbReference>
<feature type="transmembrane region" description="Helical" evidence="3">
    <location>
        <begin position="348"/>
        <end position="377"/>
    </location>
</feature>
<dbReference type="EMBL" id="JAGMUU010000028">
    <property type="protein sequence ID" value="KAH7120436.1"/>
    <property type="molecule type" value="Genomic_DNA"/>
</dbReference>
<keyword evidence="3" id="KW-1133">Transmembrane helix</keyword>
<evidence type="ECO:0000256" key="3">
    <source>
        <dbReference type="SAM" id="Phobius"/>
    </source>
</evidence>
<comment type="caution">
    <text evidence="4">The sequence shown here is derived from an EMBL/GenBank/DDBJ whole genome shotgun (WGS) entry which is preliminary data.</text>
</comment>
<evidence type="ECO:0000256" key="2">
    <source>
        <dbReference type="ARBA" id="ARBA00022679"/>
    </source>
</evidence>
<evidence type="ECO:0000256" key="1">
    <source>
        <dbReference type="ARBA" id="ARBA00009003"/>
    </source>
</evidence>
<dbReference type="GO" id="GO:0000030">
    <property type="term" value="F:mannosyltransferase activity"/>
    <property type="evidence" value="ECO:0007669"/>
    <property type="project" value="TreeGrafter"/>
</dbReference>
<dbReference type="GO" id="GO:0051999">
    <property type="term" value="P:mannosyl-inositol phosphorylceramide biosynthetic process"/>
    <property type="evidence" value="ECO:0007669"/>
    <property type="project" value="TreeGrafter"/>
</dbReference>
<accession>A0A9P9IH42</accession>
<feature type="transmembrane region" description="Helical" evidence="3">
    <location>
        <begin position="278"/>
        <end position="301"/>
    </location>
</feature>
<feature type="transmembrane region" description="Helical" evidence="3">
    <location>
        <begin position="71"/>
        <end position="90"/>
    </location>
</feature>
<dbReference type="Gene3D" id="3.90.550.20">
    <property type="match status" value="1"/>
</dbReference>
<dbReference type="OrthoDB" id="3647at2759"/>
<name>A0A9P9IH42_9HYPO</name>
<dbReference type="InterPro" id="IPR029044">
    <property type="entry name" value="Nucleotide-diphossugar_trans"/>
</dbReference>
<proteinExistence type="inferred from homology"/>
<dbReference type="SUPFAM" id="SSF53448">
    <property type="entry name" value="Nucleotide-diphospho-sugar transferases"/>
    <property type="match status" value="1"/>
</dbReference>
<keyword evidence="3" id="KW-0472">Membrane</keyword>
<dbReference type="AlphaFoldDB" id="A0A9P9IH42"/>
<keyword evidence="5" id="KW-1185">Reference proteome</keyword>
<dbReference type="Proteomes" id="UP000717696">
    <property type="component" value="Unassembled WGS sequence"/>
</dbReference>
<protein>
    <submittedName>
        <fullName evidence="4">Nucleotide-diphospho-sugar transferase</fullName>
    </submittedName>
</protein>
<gene>
    <name evidence="4" type="ORF">B0J13DRAFT_163560</name>
</gene>